<dbReference type="STRING" id="69974.MPLDJ20_320027"/>
<accession>A0A090DYK2</accession>
<dbReference type="Pfam" id="PF03358">
    <property type="entry name" value="FMN_red"/>
    <property type="match status" value="1"/>
</dbReference>
<evidence type="ECO:0000259" key="2">
    <source>
        <dbReference type="Pfam" id="PF13474"/>
    </source>
</evidence>
<name>A0A090DYK2_MESPL</name>
<proteinExistence type="predicted"/>
<evidence type="ECO:0000313" key="4">
    <source>
        <dbReference type="Proteomes" id="UP000045285"/>
    </source>
</evidence>
<dbReference type="PANTHER" id="PTHR30543">
    <property type="entry name" value="CHROMATE REDUCTASE"/>
    <property type="match status" value="1"/>
</dbReference>
<dbReference type="EMBL" id="CCMZ01000033">
    <property type="protein sequence ID" value="CDX22171.1"/>
    <property type="molecule type" value="Genomic_DNA"/>
</dbReference>
<dbReference type="PANTHER" id="PTHR30543:SF21">
    <property type="entry name" value="NAD(P)H-DEPENDENT FMN REDUCTASE LOT6"/>
    <property type="match status" value="1"/>
</dbReference>
<protein>
    <submittedName>
        <fullName evidence="3">NADPH-dependent FMN reductase (Modular protein)</fullName>
    </submittedName>
</protein>
<feature type="domain" description="SnoaL-like" evidence="2">
    <location>
        <begin position="206"/>
        <end position="318"/>
    </location>
</feature>
<dbReference type="GO" id="GO:0016491">
    <property type="term" value="F:oxidoreductase activity"/>
    <property type="evidence" value="ECO:0007669"/>
    <property type="project" value="InterPro"/>
</dbReference>
<dbReference type="InterPro" id="IPR005025">
    <property type="entry name" value="FMN_Rdtase-like_dom"/>
</dbReference>
<dbReference type="InterPro" id="IPR050712">
    <property type="entry name" value="NAD(P)H-dep_reductase"/>
</dbReference>
<keyword evidence="4" id="KW-1185">Reference proteome</keyword>
<feature type="domain" description="NADPH-dependent FMN reductase-like" evidence="1">
    <location>
        <begin position="12"/>
        <end position="156"/>
    </location>
</feature>
<dbReference type="AlphaFoldDB" id="A0A090DYK2"/>
<dbReference type="Pfam" id="PF13474">
    <property type="entry name" value="SnoaL_3"/>
    <property type="match status" value="1"/>
</dbReference>
<dbReference type="InterPro" id="IPR037401">
    <property type="entry name" value="SnoaL-like"/>
</dbReference>
<dbReference type="InterPro" id="IPR032710">
    <property type="entry name" value="NTF2-like_dom_sf"/>
</dbReference>
<dbReference type="Proteomes" id="UP000045285">
    <property type="component" value="Unassembled WGS sequence"/>
</dbReference>
<dbReference type="SUPFAM" id="SSF54427">
    <property type="entry name" value="NTF2-like"/>
    <property type="match status" value="1"/>
</dbReference>
<dbReference type="GO" id="GO:0010181">
    <property type="term" value="F:FMN binding"/>
    <property type="evidence" value="ECO:0007669"/>
    <property type="project" value="TreeGrafter"/>
</dbReference>
<evidence type="ECO:0000259" key="1">
    <source>
        <dbReference type="Pfam" id="PF03358"/>
    </source>
</evidence>
<dbReference type="GO" id="GO:0005829">
    <property type="term" value="C:cytosol"/>
    <property type="evidence" value="ECO:0007669"/>
    <property type="project" value="TreeGrafter"/>
</dbReference>
<dbReference type="Gene3D" id="3.40.50.360">
    <property type="match status" value="1"/>
</dbReference>
<gene>
    <name evidence="3" type="ORF">MPL3356_390182</name>
</gene>
<dbReference type="SUPFAM" id="SSF52218">
    <property type="entry name" value="Flavoproteins"/>
    <property type="match status" value="1"/>
</dbReference>
<sequence>MTDATEHAVLQLAVLVGSLRAQSFSRKIAKALAARAPDSVRCRFVQIGELPLYNEDLDGDRPPAEWSAFRAAIRECDAVLFVTPEYNRSVPGCLKNALDVGSRPPGKNVFKGLPAGVVSVSPSKIGAFGSNQALRQTFVFLDMPVMQQPEAYIGNVADLLDDKGAVTNADTAAFLENFMAGLESWIRRVHPGGSSFDAFMKQREKIADDYVNGDATSLKAIVTHAGPATFFSPRGDHVEGAEAVAGRYERDAASFHKGGSTDLEVLQASASGDLAFWTGLQHAKTRMGRNGEAAEMTLRVTEVFRLEDGAFKLVHRHADPVH</sequence>
<organism evidence="3 4">
    <name type="scientific">Mesorhizobium plurifarium</name>
    <dbReference type="NCBI Taxonomy" id="69974"/>
    <lineage>
        <taxon>Bacteria</taxon>
        <taxon>Pseudomonadati</taxon>
        <taxon>Pseudomonadota</taxon>
        <taxon>Alphaproteobacteria</taxon>
        <taxon>Hyphomicrobiales</taxon>
        <taxon>Phyllobacteriaceae</taxon>
        <taxon>Mesorhizobium</taxon>
    </lineage>
</organism>
<dbReference type="InterPro" id="IPR029039">
    <property type="entry name" value="Flavoprotein-like_sf"/>
</dbReference>
<reference evidence="4" key="1">
    <citation type="submission" date="2014-08" db="EMBL/GenBank/DDBJ databases">
        <authorList>
            <person name="Moulin L."/>
        </authorList>
    </citation>
    <scope>NUCLEOTIDE SEQUENCE [LARGE SCALE GENOMIC DNA]</scope>
</reference>
<evidence type="ECO:0000313" key="3">
    <source>
        <dbReference type="EMBL" id="CDX22171.1"/>
    </source>
</evidence>
<dbReference type="Gene3D" id="3.10.450.50">
    <property type="match status" value="1"/>
</dbReference>